<dbReference type="STRING" id="1333662.LPB303_10730"/>
<dbReference type="AlphaFoldDB" id="A0A176TAD0"/>
<dbReference type="OrthoDB" id="1271679at2"/>
<protein>
    <submittedName>
        <fullName evidence="1">Glyoxalase</fullName>
    </submittedName>
</protein>
<gene>
    <name evidence="1" type="ORF">LPB303_10730</name>
</gene>
<comment type="caution">
    <text evidence="1">The sequence shown here is derived from an EMBL/GenBank/DDBJ whole genome shotgun (WGS) entry which is preliminary data.</text>
</comment>
<name>A0A176TAD0_9FLAO</name>
<evidence type="ECO:0000313" key="2">
    <source>
        <dbReference type="Proteomes" id="UP000076923"/>
    </source>
</evidence>
<dbReference type="Proteomes" id="UP000076923">
    <property type="component" value="Unassembled WGS sequence"/>
</dbReference>
<reference evidence="1 2" key="1">
    <citation type="submission" date="2016-02" db="EMBL/GenBank/DDBJ databases">
        <title>Draft genome sequence of Polaribacter atrinae KACC17473.</title>
        <authorList>
            <person name="Shin S.-K."/>
            <person name="Yi H."/>
        </authorList>
    </citation>
    <scope>NUCLEOTIDE SEQUENCE [LARGE SCALE GENOMIC DNA]</scope>
    <source>
        <strain evidence="1 2">KACC 17473</strain>
    </source>
</reference>
<sequence length="123" mass="14413">MNKKERPVLTDLIKEGTSEMEKFQNEVIRPVIKMQHNLLITSFKNYLLKRKVDFAVLPDKKKRSKVTAIYKTDNNYKNFTLGVIIGHFSTDEFTFYSDNASEINRRVLQITSQRIKDSILEVV</sequence>
<proteinExistence type="predicted"/>
<accession>A0A176TAD0</accession>
<evidence type="ECO:0000313" key="1">
    <source>
        <dbReference type="EMBL" id="OAD44794.1"/>
    </source>
</evidence>
<dbReference type="RefSeq" id="WP_068450034.1">
    <property type="nucleotide sequence ID" value="NZ_CP150660.1"/>
</dbReference>
<keyword evidence="2" id="KW-1185">Reference proteome</keyword>
<organism evidence="1 2">
    <name type="scientific">Polaribacter atrinae</name>
    <dbReference type="NCBI Taxonomy" id="1333662"/>
    <lineage>
        <taxon>Bacteria</taxon>
        <taxon>Pseudomonadati</taxon>
        <taxon>Bacteroidota</taxon>
        <taxon>Flavobacteriia</taxon>
        <taxon>Flavobacteriales</taxon>
        <taxon>Flavobacteriaceae</taxon>
    </lineage>
</organism>
<dbReference type="EMBL" id="LVWE01000038">
    <property type="protein sequence ID" value="OAD44794.1"/>
    <property type="molecule type" value="Genomic_DNA"/>
</dbReference>